<sequence length="86" mass="8746">MEHAAMKTIGINFNSQPVDLAEGTTLRELISTSIGKELDGNSLAVDGSKLGIAAAVNGAVVPRSAWNTCLLAQGHSVELVTAAQGG</sequence>
<dbReference type="Gene3D" id="3.10.20.30">
    <property type="match status" value="1"/>
</dbReference>
<dbReference type="CDD" id="cd00565">
    <property type="entry name" value="Ubl_ThiS"/>
    <property type="match status" value="1"/>
</dbReference>
<name>A0ABP1U6G0_GLUAR</name>
<evidence type="ECO:0000313" key="1">
    <source>
        <dbReference type="EMBL" id="CBT76406.1"/>
    </source>
</evidence>
<accession>A0ABP1U6G0</accession>
<dbReference type="SUPFAM" id="SSF54285">
    <property type="entry name" value="MoaD/ThiS"/>
    <property type="match status" value="1"/>
</dbReference>
<dbReference type="InterPro" id="IPR016155">
    <property type="entry name" value="Mopterin_synth/thiamin_S_b"/>
</dbReference>
<dbReference type="NCBIfam" id="TIGR01683">
    <property type="entry name" value="thiS"/>
    <property type="match status" value="1"/>
</dbReference>
<keyword evidence="2" id="KW-1185">Reference proteome</keyword>
<gene>
    <name evidence="1" type="primary">thiS</name>
    <name evidence="1" type="ordered locus">AARI_21860</name>
</gene>
<organism evidence="1 2">
    <name type="scientific">Glutamicibacter arilaitensis (strain DSM 16368 / CIP 108037 / IAM 15318 / JCM 13566 / NCIMB 14258 / Re117)</name>
    <name type="common">Arthrobacter arilaitensis</name>
    <dbReference type="NCBI Taxonomy" id="861360"/>
    <lineage>
        <taxon>Bacteria</taxon>
        <taxon>Bacillati</taxon>
        <taxon>Actinomycetota</taxon>
        <taxon>Actinomycetes</taxon>
        <taxon>Micrococcales</taxon>
        <taxon>Micrococcaceae</taxon>
        <taxon>Glutamicibacter</taxon>
    </lineage>
</organism>
<dbReference type="EMBL" id="FQ311875">
    <property type="protein sequence ID" value="CBT76406.1"/>
    <property type="molecule type" value="Genomic_DNA"/>
</dbReference>
<dbReference type="InterPro" id="IPR012675">
    <property type="entry name" value="Beta-grasp_dom_sf"/>
</dbReference>
<evidence type="ECO:0000313" key="2">
    <source>
        <dbReference type="Proteomes" id="UP000006878"/>
    </source>
</evidence>
<dbReference type="InterPro" id="IPR010035">
    <property type="entry name" value="Thi_S"/>
</dbReference>
<reference evidence="2" key="2">
    <citation type="submission" date="2010-07" db="EMBL/GenBank/DDBJ databases">
        <title>Complete genome sequence of Arthrobacter arilaitensis (strain DSM 16368 / CIP 108037 / JCM 13566 / Re117).</title>
        <authorList>
            <person name="Genoscope."/>
        </authorList>
    </citation>
    <scope>NUCLEOTIDE SEQUENCE [LARGE SCALE GENOMIC DNA]</scope>
    <source>
        <strain evidence="2">DSM 16368 / CIP 108037 / IAM 15318 / JCM 13566 / Re117</strain>
    </source>
</reference>
<proteinExistence type="predicted"/>
<dbReference type="Pfam" id="PF02597">
    <property type="entry name" value="ThiS"/>
    <property type="match status" value="1"/>
</dbReference>
<reference evidence="2" key="1">
    <citation type="journal article" date="2010" name="PLoS ONE">
        <title>The Arthrobacter arilaitensis Re117 genome sequence reveals its genetic adaptation to the surface of cheese.</title>
        <authorList>
            <person name="Monnet C."/>
            <person name="Loux V."/>
            <person name="Gibrat J.F."/>
            <person name="Spinnler E."/>
            <person name="Barbe V."/>
            <person name="Vacherie B."/>
            <person name="Gavory F."/>
            <person name="Gourbeyre E."/>
            <person name="Siguier P."/>
            <person name="Chandler M."/>
            <person name="Elleuch R."/>
            <person name="Irlinger F."/>
            <person name="Vallaeys T."/>
        </authorList>
    </citation>
    <scope>NUCLEOTIDE SEQUENCE</scope>
    <source>
        <strain evidence="2">DSM 16368 / CIP 108037 / IAM 15318 / JCM 13566 / Re117</strain>
    </source>
</reference>
<protein>
    <submittedName>
        <fullName evidence="1">ThiamineS</fullName>
    </submittedName>
</protein>
<dbReference type="Proteomes" id="UP000006878">
    <property type="component" value="Chromosome"/>
</dbReference>
<dbReference type="InterPro" id="IPR003749">
    <property type="entry name" value="ThiS/MoaD-like"/>
</dbReference>